<comment type="similarity">
    <text evidence="1">Belongs to the transglycosylase Slt family.</text>
</comment>
<accession>A0A1R3VSY6</accession>
<dbReference type="GO" id="GO:0000270">
    <property type="term" value="P:peptidoglycan metabolic process"/>
    <property type="evidence" value="ECO:0007669"/>
    <property type="project" value="InterPro"/>
</dbReference>
<dbReference type="PROSITE" id="PS51257">
    <property type="entry name" value="PROKAR_LIPOPROTEIN"/>
    <property type="match status" value="1"/>
</dbReference>
<dbReference type="CDD" id="cd16894">
    <property type="entry name" value="MltD-like"/>
    <property type="match status" value="1"/>
</dbReference>
<name>A0A1R3VSY6_9GAMM</name>
<keyword evidence="3" id="KW-0732">Signal</keyword>
<feature type="compositionally biased region" description="Basic and acidic residues" evidence="2">
    <location>
        <begin position="42"/>
        <end position="53"/>
    </location>
</feature>
<dbReference type="InterPro" id="IPR000189">
    <property type="entry name" value="Transglyc_AS"/>
</dbReference>
<protein>
    <submittedName>
        <fullName evidence="5">Membrane-bound lytic murein transglycosylase D</fullName>
    </submittedName>
</protein>
<dbReference type="InterPro" id="IPR036779">
    <property type="entry name" value="LysM_dom_sf"/>
</dbReference>
<sequence length="464" mass="52487">MGMKKMIGSIILAIIASQWLMGCSTTAQKAAYPDQHLAPAAPDHRAETRRTSTREIPPATAVHSEPVDLWDRLRRGMDLPAAADNALVQQYVQWHRENPSYLHRVTERGEPFLYFILDALEQRNMPSELLLLPIVESAYQPFAYSHGRAAGLWQFIPSTGRHFGLHQTWWYDGRRDVYASTQAALDYLQQLHARFDNDWLLALAAYNAGQGTVHRAITRNAERGLTTDYWHLDLPRETRHYVPKLLALKIVMTQPEYYGIELAPVSNSPQITVVELDFQLELAVAAELAGLEMDQLHQLNPGFNRWATPPDGPHRLLLPIEHANQFSQALTELDPNARVSWQRHHIQQGDTLGGISRQYQISVADLRRINGLSGDRIRAGRYLLIPSQSDPAMAARVASANRPLNIPANRITHVVRTGDNLWNLARRHGVTVADLTRWNNLRSDSILRPGQRLVLYVDVVAQGR</sequence>
<dbReference type="PROSITE" id="PS51782">
    <property type="entry name" value="LYSM"/>
    <property type="match status" value="2"/>
</dbReference>
<dbReference type="Proteomes" id="UP000223759">
    <property type="component" value="Unassembled WGS sequence"/>
</dbReference>
<dbReference type="CDD" id="cd00118">
    <property type="entry name" value="LysM"/>
    <property type="match status" value="2"/>
</dbReference>
<feature type="chain" id="PRO_5010243668" evidence="3">
    <location>
        <begin position="30"/>
        <end position="464"/>
    </location>
</feature>
<feature type="domain" description="LysM" evidence="4">
    <location>
        <begin position="411"/>
        <end position="455"/>
    </location>
</feature>
<dbReference type="GO" id="GO:0008932">
    <property type="term" value="F:lytic endotransglycosylase activity"/>
    <property type="evidence" value="ECO:0007669"/>
    <property type="project" value="TreeGrafter"/>
</dbReference>
<dbReference type="PANTHER" id="PTHR33734:SF22">
    <property type="entry name" value="MEMBRANE-BOUND LYTIC MUREIN TRANSGLYCOSYLASE D"/>
    <property type="match status" value="1"/>
</dbReference>
<feature type="region of interest" description="Disordered" evidence="2">
    <location>
        <begin position="34"/>
        <end position="53"/>
    </location>
</feature>
<dbReference type="FunFam" id="1.10.530.10:FF:000004">
    <property type="entry name" value="Membrane-bound lytic murein transglycosylase D"/>
    <property type="match status" value="1"/>
</dbReference>
<organism evidence="5 6">
    <name type="scientific">Ectothiorhodosinus mongolicus</name>
    <dbReference type="NCBI Taxonomy" id="233100"/>
    <lineage>
        <taxon>Bacteria</taxon>
        <taxon>Pseudomonadati</taxon>
        <taxon>Pseudomonadota</taxon>
        <taxon>Gammaproteobacteria</taxon>
        <taxon>Chromatiales</taxon>
        <taxon>Ectothiorhodospiraceae</taxon>
        <taxon>Ectothiorhodosinus</taxon>
    </lineage>
</organism>
<keyword evidence="6" id="KW-1185">Reference proteome</keyword>
<feature type="signal peptide" evidence="3">
    <location>
        <begin position="1"/>
        <end position="29"/>
    </location>
</feature>
<reference evidence="5 6" key="1">
    <citation type="submission" date="2017-01" db="EMBL/GenBank/DDBJ databases">
        <authorList>
            <person name="Mah S.A."/>
            <person name="Swanson W.J."/>
            <person name="Moy G.W."/>
            <person name="Vacquier V.D."/>
        </authorList>
    </citation>
    <scope>NUCLEOTIDE SEQUENCE [LARGE SCALE GENOMIC DNA]</scope>
    <source>
        <strain evidence="5 6">M9</strain>
    </source>
</reference>
<dbReference type="SUPFAM" id="SSF53955">
    <property type="entry name" value="Lysozyme-like"/>
    <property type="match status" value="1"/>
</dbReference>
<dbReference type="Pfam" id="PF01464">
    <property type="entry name" value="SLT"/>
    <property type="match status" value="1"/>
</dbReference>
<evidence type="ECO:0000313" key="5">
    <source>
        <dbReference type="EMBL" id="SIT66316.1"/>
    </source>
</evidence>
<dbReference type="InterPro" id="IPR018392">
    <property type="entry name" value="LysM"/>
</dbReference>
<dbReference type="PANTHER" id="PTHR33734">
    <property type="entry name" value="LYSM DOMAIN-CONTAINING GPI-ANCHORED PROTEIN 2"/>
    <property type="match status" value="1"/>
</dbReference>
<dbReference type="EMBL" id="FTPK01000001">
    <property type="protein sequence ID" value="SIT66316.1"/>
    <property type="molecule type" value="Genomic_DNA"/>
</dbReference>
<evidence type="ECO:0000256" key="3">
    <source>
        <dbReference type="SAM" id="SignalP"/>
    </source>
</evidence>
<dbReference type="Pfam" id="PF01476">
    <property type="entry name" value="LysM"/>
    <property type="match status" value="2"/>
</dbReference>
<dbReference type="Gene3D" id="3.10.350.10">
    <property type="entry name" value="LysM domain"/>
    <property type="match status" value="2"/>
</dbReference>
<evidence type="ECO:0000259" key="4">
    <source>
        <dbReference type="PROSITE" id="PS51782"/>
    </source>
</evidence>
<dbReference type="PROSITE" id="PS00922">
    <property type="entry name" value="TRANSGLYCOSYLASE"/>
    <property type="match status" value="1"/>
</dbReference>
<dbReference type="InterPro" id="IPR008258">
    <property type="entry name" value="Transglycosylase_SLT_dom_1"/>
</dbReference>
<dbReference type="SUPFAM" id="SSF54106">
    <property type="entry name" value="LysM domain"/>
    <property type="match status" value="2"/>
</dbReference>
<evidence type="ECO:0000313" key="6">
    <source>
        <dbReference type="Proteomes" id="UP000223759"/>
    </source>
</evidence>
<feature type="domain" description="LysM" evidence="4">
    <location>
        <begin position="342"/>
        <end position="385"/>
    </location>
</feature>
<dbReference type="InterPro" id="IPR023346">
    <property type="entry name" value="Lysozyme-like_dom_sf"/>
</dbReference>
<gene>
    <name evidence="5" type="ORF">SAMN05216526_0552</name>
</gene>
<evidence type="ECO:0000256" key="1">
    <source>
        <dbReference type="ARBA" id="ARBA00007734"/>
    </source>
</evidence>
<dbReference type="AlphaFoldDB" id="A0A1R3VSY6"/>
<dbReference type="Gene3D" id="1.10.530.10">
    <property type="match status" value="1"/>
</dbReference>
<dbReference type="STRING" id="233100.SAMN05216526_0552"/>
<dbReference type="GO" id="GO:0016020">
    <property type="term" value="C:membrane"/>
    <property type="evidence" value="ECO:0007669"/>
    <property type="project" value="InterPro"/>
</dbReference>
<proteinExistence type="inferred from homology"/>
<dbReference type="SMART" id="SM00257">
    <property type="entry name" value="LysM"/>
    <property type="match status" value="2"/>
</dbReference>
<evidence type="ECO:0000256" key="2">
    <source>
        <dbReference type="SAM" id="MobiDB-lite"/>
    </source>
</evidence>